<evidence type="ECO:0000313" key="3">
    <source>
        <dbReference type="EMBL" id="VAW94362.1"/>
    </source>
</evidence>
<dbReference type="Gene3D" id="2.40.30.10">
    <property type="entry name" value="Translation factors"/>
    <property type="match status" value="1"/>
</dbReference>
<dbReference type="Pfam" id="PF00970">
    <property type="entry name" value="FAD_binding_6"/>
    <property type="match status" value="1"/>
</dbReference>
<protein>
    <recommendedName>
        <fullName evidence="4">2-polyprenylphenol hydroxylase and related flavodoxin oxidoreductases / CDP-6-deoxy-delta-3,4-glucoseen reductase-like</fullName>
    </recommendedName>
</protein>
<dbReference type="SUPFAM" id="SSF63380">
    <property type="entry name" value="Riboflavin synthase domain-like"/>
    <property type="match status" value="1"/>
</dbReference>
<dbReference type="InterPro" id="IPR050415">
    <property type="entry name" value="MRET"/>
</dbReference>
<dbReference type="Pfam" id="PF00175">
    <property type="entry name" value="NAD_binding_1"/>
    <property type="match status" value="1"/>
</dbReference>
<dbReference type="AlphaFoldDB" id="A0A3B1A3Q1"/>
<dbReference type="CDD" id="cd00207">
    <property type="entry name" value="fer2"/>
    <property type="match status" value="1"/>
</dbReference>
<dbReference type="InterPro" id="IPR001709">
    <property type="entry name" value="Flavoprot_Pyr_Nucl_cyt_Rdtase"/>
</dbReference>
<dbReference type="CDD" id="cd06194">
    <property type="entry name" value="FNR_N-term_Iron_sulfur_binding"/>
    <property type="match status" value="1"/>
</dbReference>
<feature type="domain" description="FAD-binding FR-type" evidence="2">
    <location>
        <begin position="79"/>
        <end position="177"/>
    </location>
</feature>
<gene>
    <name evidence="3" type="ORF">MNBD_GAMMA21-775</name>
</gene>
<dbReference type="Gene3D" id="3.10.20.30">
    <property type="match status" value="1"/>
</dbReference>
<dbReference type="InterPro" id="IPR039261">
    <property type="entry name" value="FNR_nucleotide-bd"/>
</dbReference>
<dbReference type="SUPFAM" id="SSF54292">
    <property type="entry name" value="2Fe-2S ferredoxin-like"/>
    <property type="match status" value="1"/>
</dbReference>
<sequence>MPCTDGESVLECLLRHKIDISYSCKMGTCQTCLVRAENYDIPANAQFGLPKNLVIQNYFLACLLYPESNIDISASIPSDLFRFATVTNKKYLADDILQLFLEPVEKLQYYSGQFINLKSEYGIVRSYSLANTAENSDILELHIKRMRNGKMSNWIFDDLQVGDEIEYQGATGNCFYIEHNLEQPMLLIGTGTGLAPLLSIIRYAISRGHRGEIVLYHGTRHPPGLYQNDLLIELASTVENFTYHACLSGKNEFTGALHGRASDLALLKHKELTGWKVFLCGEPEMIKDAQQRSYLAGANLDEIHTDPYVLRDLRRRRRK</sequence>
<feature type="domain" description="2Fe-2S ferredoxin-type" evidence="1">
    <location>
        <begin position="1"/>
        <end position="80"/>
    </location>
</feature>
<accession>A0A3B1A3Q1</accession>
<dbReference type="PRINTS" id="PR00371">
    <property type="entry name" value="FPNCR"/>
</dbReference>
<dbReference type="Pfam" id="PF00111">
    <property type="entry name" value="Fer2"/>
    <property type="match status" value="1"/>
</dbReference>
<dbReference type="InterPro" id="IPR001041">
    <property type="entry name" value="2Fe-2S_ferredoxin-type"/>
</dbReference>
<dbReference type="PROSITE" id="PS51085">
    <property type="entry name" value="2FE2S_FER_2"/>
    <property type="match status" value="1"/>
</dbReference>
<dbReference type="InterPro" id="IPR012675">
    <property type="entry name" value="Beta-grasp_dom_sf"/>
</dbReference>
<dbReference type="InterPro" id="IPR036010">
    <property type="entry name" value="2Fe-2S_ferredoxin-like_sf"/>
</dbReference>
<reference evidence="3" key="1">
    <citation type="submission" date="2018-06" db="EMBL/GenBank/DDBJ databases">
        <authorList>
            <person name="Zhirakovskaya E."/>
        </authorList>
    </citation>
    <scope>NUCLEOTIDE SEQUENCE</scope>
</reference>
<dbReference type="InterPro" id="IPR017927">
    <property type="entry name" value="FAD-bd_FR_type"/>
</dbReference>
<dbReference type="SUPFAM" id="SSF52343">
    <property type="entry name" value="Ferredoxin reductase-like, C-terminal NADP-linked domain"/>
    <property type="match status" value="1"/>
</dbReference>
<dbReference type="GO" id="GO:0051536">
    <property type="term" value="F:iron-sulfur cluster binding"/>
    <property type="evidence" value="ECO:0007669"/>
    <property type="project" value="InterPro"/>
</dbReference>
<dbReference type="PROSITE" id="PS51384">
    <property type="entry name" value="FAD_FR"/>
    <property type="match status" value="1"/>
</dbReference>
<dbReference type="PANTHER" id="PTHR47354">
    <property type="entry name" value="NADH OXIDOREDUCTASE HCR"/>
    <property type="match status" value="1"/>
</dbReference>
<name>A0A3B1A3Q1_9ZZZZ</name>
<dbReference type="Gene3D" id="3.40.50.80">
    <property type="entry name" value="Nucleotide-binding domain of ferredoxin-NADP reductase (FNR) module"/>
    <property type="match status" value="1"/>
</dbReference>
<dbReference type="PANTHER" id="PTHR47354:SF5">
    <property type="entry name" value="PROTEIN RFBI"/>
    <property type="match status" value="1"/>
</dbReference>
<evidence type="ECO:0008006" key="4">
    <source>
        <dbReference type="Google" id="ProtNLM"/>
    </source>
</evidence>
<dbReference type="InterPro" id="IPR001433">
    <property type="entry name" value="OxRdtase_FAD/NAD-bd"/>
</dbReference>
<dbReference type="PRINTS" id="PR00410">
    <property type="entry name" value="PHEHYDRXLASE"/>
</dbReference>
<dbReference type="InterPro" id="IPR017938">
    <property type="entry name" value="Riboflavin_synthase-like_b-brl"/>
</dbReference>
<dbReference type="InterPro" id="IPR008333">
    <property type="entry name" value="Cbr1-like_FAD-bd_dom"/>
</dbReference>
<organism evidence="3">
    <name type="scientific">hydrothermal vent metagenome</name>
    <dbReference type="NCBI Taxonomy" id="652676"/>
    <lineage>
        <taxon>unclassified sequences</taxon>
        <taxon>metagenomes</taxon>
        <taxon>ecological metagenomes</taxon>
    </lineage>
</organism>
<evidence type="ECO:0000259" key="2">
    <source>
        <dbReference type="PROSITE" id="PS51384"/>
    </source>
</evidence>
<dbReference type="EMBL" id="UOFR01000026">
    <property type="protein sequence ID" value="VAW94362.1"/>
    <property type="molecule type" value="Genomic_DNA"/>
</dbReference>
<dbReference type="GO" id="GO:0016491">
    <property type="term" value="F:oxidoreductase activity"/>
    <property type="evidence" value="ECO:0007669"/>
    <property type="project" value="InterPro"/>
</dbReference>
<proteinExistence type="predicted"/>
<evidence type="ECO:0000259" key="1">
    <source>
        <dbReference type="PROSITE" id="PS51085"/>
    </source>
</evidence>